<dbReference type="Proteomes" id="UP000587586">
    <property type="component" value="Unassembled WGS sequence"/>
</dbReference>
<keyword evidence="3" id="KW-1185">Reference proteome</keyword>
<dbReference type="Gene3D" id="3.30.300.20">
    <property type="match status" value="1"/>
</dbReference>
<evidence type="ECO:0000313" key="2">
    <source>
        <dbReference type="EMBL" id="GFO69604.1"/>
    </source>
</evidence>
<dbReference type="InterPro" id="IPR003718">
    <property type="entry name" value="OsmC/Ohr_fam"/>
</dbReference>
<dbReference type="EMBL" id="BLXZ01000006">
    <property type="protein sequence ID" value="GFO69604.1"/>
    <property type="molecule type" value="Genomic_DNA"/>
</dbReference>
<dbReference type="PANTHER" id="PTHR39624:SF2">
    <property type="entry name" value="OSMC-LIKE PROTEIN"/>
    <property type="match status" value="1"/>
</dbReference>
<dbReference type="AlphaFoldDB" id="A0A6V8NCJ8"/>
<gene>
    <name evidence="2" type="ORF">GMLC_31830</name>
</gene>
<dbReference type="SUPFAM" id="SSF53474">
    <property type="entry name" value="alpha/beta-Hydrolases"/>
    <property type="match status" value="1"/>
</dbReference>
<proteinExistence type="predicted"/>
<evidence type="ECO:0000313" key="3">
    <source>
        <dbReference type="Proteomes" id="UP000587586"/>
    </source>
</evidence>
<accession>A0A6V8NCJ8</accession>
<dbReference type="Pfam" id="PF02566">
    <property type="entry name" value="OsmC"/>
    <property type="match status" value="1"/>
</dbReference>
<dbReference type="RefSeq" id="WP_183362181.1">
    <property type="nucleotide sequence ID" value="NZ_BLXZ01000006.1"/>
</dbReference>
<dbReference type="InterPro" id="IPR000073">
    <property type="entry name" value="AB_hydrolase_1"/>
</dbReference>
<comment type="caution">
    <text evidence="2">The sequence shown here is derived from an EMBL/GenBank/DDBJ whole genome shotgun (WGS) entry which is preliminary data.</text>
</comment>
<protein>
    <submittedName>
        <fullName evidence="2">Osmotically inducible protein C</fullName>
    </submittedName>
</protein>
<feature type="domain" description="AB hydrolase-1" evidence="1">
    <location>
        <begin position="33"/>
        <end position="234"/>
    </location>
</feature>
<name>A0A6V8NCJ8_9BACT</name>
<dbReference type="SUPFAM" id="SSF82784">
    <property type="entry name" value="OsmC-like"/>
    <property type="match status" value="1"/>
</dbReference>
<dbReference type="PANTHER" id="PTHR39624">
    <property type="entry name" value="PROTEIN INVOLVED IN RIMO-MEDIATED BETA-METHYLTHIOLATION OF RIBOSOMAL PROTEIN S12 YCAO"/>
    <property type="match status" value="1"/>
</dbReference>
<dbReference type="InterPro" id="IPR029058">
    <property type="entry name" value="AB_hydrolase_fold"/>
</dbReference>
<dbReference type="Gene3D" id="3.40.50.1820">
    <property type="entry name" value="alpha/beta hydrolase"/>
    <property type="match status" value="1"/>
</dbReference>
<dbReference type="InterPro" id="IPR015946">
    <property type="entry name" value="KH_dom-like_a/b"/>
</dbReference>
<dbReference type="InterPro" id="IPR036102">
    <property type="entry name" value="OsmC/Ohrsf"/>
</dbReference>
<evidence type="ECO:0000259" key="1">
    <source>
        <dbReference type="Pfam" id="PF12697"/>
    </source>
</evidence>
<reference evidence="3" key="1">
    <citation type="submission" date="2020-06" db="EMBL/GenBank/DDBJ databases">
        <title>Draft genomic sequecing of Geomonas sp. Red745.</title>
        <authorList>
            <person name="Itoh H."/>
            <person name="Xu Z.X."/>
            <person name="Ushijima N."/>
            <person name="Masuda Y."/>
            <person name="Shiratori Y."/>
            <person name="Senoo K."/>
        </authorList>
    </citation>
    <scope>NUCLEOTIDE SEQUENCE [LARGE SCALE GENOMIC DNA]</scope>
    <source>
        <strain evidence="3">Red745</strain>
    </source>
</reference>
<sequence length="423" mass="46309">MRTQRISFVNRQGERLAARLELPEDERPLAYAIFAHCFTCTKDLNAVVQISRALSSRRIAVLRFDFSGLGESEGEFSATTFSSEVSEVLAAARFLEESYQAPQLLIGHSLGGAAVLAAAAEIPSVRGVVSIAAPFRPAHLRGLLGESAGRIEQEGEAKVEIAGRSFTIRKELLEDLEAQQPEVTLQRLTAALLVLHSPKDEIVPISNAAEIYRAAQHPKSFVSLDPADHLMSDHRDSRYAGELIAAWAGRYLTEAVPELMTAEPTPRLDNRVTAHTFAGAFRTEIFANGYPLVADEPIAYGGMNEGPSPYEYLLAALGACTGMTVQMYAKRKGWPLEEAVVRLSHQKIHATDCRDCPDPGAKIDLIERELELLGELDEEQRRRLVEIAEHCPVHRTITGEVRVTTGLKAEPEGAPEGERPEAG</sequence>
<organism evidence="2 3">
    <name type="scientific">Geomonas limicola</name>
    <dbReference type="NCBI Taxonomy" id="2740186"/>
    <lineage>
        <taxon>Bacteria</taxon>
        <taxon>Pseudomonadati</taxon>
        <taxon>Thermodesulfobacteriota</taxon>
        <taxon>Desulfuromonadia</taxon>
        <taxon>Geobacterales</taxon>
        <taxon>Geobacteraceae</taxon>
        <taxon>Geomonas</taxon>
    </lineage>
</organism>
<dbReference type="Pfam" id="PF12697">
    <property type="entry name" value="Abhydrolase_6"/>
    <property type="match status" value="1"/>
</dbReference>